<dbReference type="AlphaFoldDB" id="A0AAW1SYB1"/>
<dbReference type="GO" id="GO:0061685">
    <property type="term" value="F:diphthine methylesterase activity"/>
    <property type="evidence" value="ECO:0007669"/>
    <property type="project" value="UniProtKB-EC"/>
</dbReference>
<evidence type="ECO:0000313" key="8">
    <source>
        <dbReference type="EMBL" id="KAK9862035.1"/>
    </source>
</evidence>
<dbReference type="Pfam" id="PF00400">
    <property type="entry name" value="WD40"/>
    <property type="match status" value="1"/>
</dbReference>
<evidence type="ECO:0000256" key="6">
    <source>
        <dbReference type="ARBA" id="ARBA00039131"/>
    </source>
</evidence>
<comment type="caution">
    <text evidence="8">The sequence shown here is derived from an EMBL/GenBank/DDBJ whole genome shotgun (WGS) entry which is preliminary data.</text>
</comment>
<keyword evidence="3" id="KW-0677">Repeat</keyword>
<dbReference type="SMART" id="SM00320">
    <property type="entry name" value="WD40"/>
    <property type="match status" value="3"/>
</dbReference>
<dbReference type="GO" id="GO:0005737">
    <property type="term" value="C:cytoplasm"/>
    <property type="evidence" value="ECO:0007669"/>
    <property type="project" value="TreeGrafter"/>
</dbReference>
<sequence>MQGFLVRTSASLKLSHFAQLAIVRQRHGSAGDVLVATTASCQAALVQVREATGEVLHQWAAHELEVWSGAFDQWQDNLLHTGADDAIWHGWDMRDLNAPVFSIRKEHQAGVCCIQSHPCQEHVICTGSYDEHARLWDCRSMAKPLLTAKLGTGGGVWRLRWHPHHPTLLLAACMQEGFEVLQCGSNFSKIKVQQHYGAQRTLAYGADWCHRADQSPLVATCSFYDKLCCPADGTGDPAIA</sequence>
<dbReference type="InterPro" id="IPR015943">
    <property type="entry name" value="WD40/YVTN_repeat-like_dom_sf"/>
</dbReference>
<evidence type="ECO:0000256" key="2">
    <source>
        <dbReference type="ARBA" id="ARBA00022574"/>
    </source>
</evidence>
<gene>
    <name evidence="8" type="ORF">WJX84_008405</name>
</gene>
<dbReference type="InterPro" id="IPR036322">
    <property type="entry name" value="WD40_repeat_dom_sf"/>
</dbReference>
<protein>
    <recommendedName>
        <fullName evidence="6">methylated diphthine methylhydrolase</fullName>
        <ecNumber evidence="6">3.1.1.97</ecNumber>
    </recommendedName>
</protein>
<dbReference type="Gene3D" id="2.130.10.10">
    <property type="entry name" value="YVTN repeat-like/Quinoprotein amine dehydrogenase"/>
    <property type="match status" value="1"/>
</dbReference>
<dbReference type="Proteomes" id="UP001485043">
    <property type="component" value="Unassembled WGS sequence"/>
</dbReference>
<evidence type="ECO:0000256" key="7">
    <source>
        <dbReference type="ARBA" id="ARBA00047551"/>
    </source>
</evidence>
<proteinExistence type="inferred from homology"/>
<evidence type="ECO:0000256" key="3">
    <source>
        <dbReference type="ARBA" id="ARBA00022737"/>
    </source>
</evidence>
<dbReference type="SUPFAM" id="SSF50978">
    <property type="entry name" value="WD40 repeat-like"/>
    <property type="match status" value="1"/>
</dbReference>
<comment type="catalytic activity">
    <reaction evidence="7">
        <text>diphthine methyl ester-[translation elongation factor 2] + H2O = diphthine-[translation elongation factor 2] + methanol + H(+)</text>
        <dbReference type="Rhea" id="RHEA:42656"/>
        <dbReference type="Rhea" id="RHEA-COMP:10172"/>
        <dbReference type="Rhea" id="RHEA-COMP:10173"/>
        <dbReference type="ChEBI" id="CHEBI:15377"/>
        <dbReference type="ChEBI" id="CHEBI:15378"/>
        <dbReference type="ChEBI" id="CHEBI:17790"/>
        <dbReference type="ChEBI" id="CHEBI:79005"/>
        <dbReference type="ChEBI" id="CHEBI:82696"/>
        <dbReference type="EC" id="3.1.1.97"/>
    </reaction>
</comment>
<dbReference type="PANTHER" id="PTHR46042">
    <property type="entry name" value="DIPHTHINE METHYLTRANSFERASE"/>
    <property type="match status" value="1"/>
</dbReference>
<evidence type="ECO:0000256" key="4">
    <source>
        <dbReference type="ARBA" id="ARBA00022801"/>
    </source>
</evidence>
<dbReference type="InterPro" id="IPR001680">
    <property type="entry name" value="WD40_rpt"/>
</dbReference>
<accession>A0AAW1SYB1</accession>
<dbReference type="EC" id="3.1.1.97" evidence="6"/>
<keyword evidence="4" id="KW-0378">Hydrolase</keyword>
<organism evidence="8 9">
    <name type="scientific">Apatococcus fuscideae</name>
    <dbReference type="NCBI Taxonomy" id="2026836"/>
    <lineage>
        <taxon>Eukaryota</taxon>
        <taxon>Viridiplantae</taxon>
        <taxon>Chlorophyta</taxon>
        <taxon>core chlorophytes</taxon>
        <taxon>Trebouxiophyceae</taxon>
        <taxon>Chlorellales</taxon>
        <taxon>Chlorellaceae</taxon>
        <taxon>Apatococcus</taxon>
    </lineage>
</organism>
<dbReference type="GO" id="GO:0017183">
    <property type="term" value="P:protein histidyl modification to diphthamide"/>
    <property type="evidence" value="ECO:0007669"/>
    <property type="project" value="TreeGrafter"/>
</dbReference>
<keyword evidence="2" id="KW-0853">WD repeat</keyword>
<reference evidence="8 9" key="1">
    <citation type="journal article" date="2024" name="Nat. Commun.">
        <title>Phylogenomics reveals the evolutionary origins of lichenization in chlorophyte algae.</title>
        <authorList>
            <person name="Puginier C."/>
            <person name="Libourel C."/>
            <person name="Otte J."/>
            <person name="Skaloud P."/>
            <person name="Haon M."/>
            <person name="Grisel S."/>
            <person name="Petersen M."/>
            <person name="Berrin J.G."/>
            <person name="Delaux P.M."/>
            <person name="Dal Grande F."/>
            <person name="Keller J."/>
        </authorList>
    </citation>
    <scope>NUCLEOTIDE SEQUENCE [LARGE SCALE GENOMIC DNA]</scope>
    <source>
        <strain evidence="8 9">SAG 2523</strain>
    </source>
</reference>
<comment type="similarity">
    <text evidence="5">Belongs to the DPH7 family.</text>
</comment>
<name>A0AAW1SYB1_9CHLO</name>
<dbReference type="InterPro" id="IPR052415">
    <property type="entry name" value="Diphthine_MTase"/>
</dbReference>
<evidence type="ECO:0000313" key="9">
    <source>
        <dbReference type="Proteomes" id="UP001485043"/>
    </source>
</evidence>
<comment type="pathway">
    <text evidence="1">Protein modification; peptidyl-diphthamide biosynthesis.</text>
</comment>
<keyword evidence="9" id="KW-1185">Reference proteome</keyword>
<evidence type="ECO:0000256" key="1">
    <source>
        <dbReference type="ARBA" id="ARBA00005156"/>
    </source>
</evidence>
<dbReference type="PANTHER" id="PTHR46042:SF1">
    <property type="entry name" value="DIPHTHINE METHYLTRANSFERASE"/>
    <property type="match status" value="1"/>
</dbReference>
<evidence type="ECO:0000256" key="5">
    <source>
        <dbReference type="ARBA" id="ARBA00038092"/>
    </source>
</evidence>
<dbReference type="EMBL" id="JALJOV010000666">
    <property type="protein sequence ID" value="KAK9862035.1"/>
    <property type="molecule type" value="Genomic_DNA"/>
</dbReference>